<dbReference type="EMBL" id="QASN01000021">
    <property type="protein sequence ID" value="PTU72970.1"/>
    <property type="molecule type" value="Genomic_DNA"/>
</dbReference>
<evidence type="ECO:0000256" key="1">
    <source>
        <dbReference type="SAM" id="MobiDB-lite"/>
    </source>
</evidence>
<organism evidence="2 3">
    <name type="scientific">Pseudomonas mangrovi</name>
    <dbReference type="NCBI Taxonomy" id="2161748"/>
    <lineage>
        <taxon>Bacteria</taxon>
        <taxon>Pseudomonadati</taxon>
        <taxon>Pseudomonadota</taxon>
        <taxon>Gammaproteobacteria</taxon>
        <taxon>Pseudomonadales</taxon>
        <taxon>Pseudomonadaceae</taxon>
        <taxon>Pseudomonas</taxon>
    </lineage>
</organism>
<sequence length="98" mass="10396">MSGCVTAARSAWARCSRGSLLSRGAKPLSSKTSDASLDELPSSPCRRECCLNDQDVCLGCGRSLGEILEWGKADAARRRAICQDAQARLDLRRAAPGG</sequence>
<feature type="region of interest" description="Disordered" evidence="1">
    <location>
        <begin position="21"/>
        <end position="41"/>
    </location>
</feature>
<evidence type="ECO:0000313" key="2">
    <source>
        <dbReference type="EMBL" id="PTU72970.1"/>
    </source>
</evidence>
<dbReference type="PANTHER" id="PTHR35175:SF2">
    <property type="entry name" value="DUF1289 DOMAIN-CONTAINING PROTEIN"/>
    <property type="match status" value="1"/>
</dbReference>
<gene>
    <name evidence="2" type="ORF">DBO85_17110</name>
</gene>
<evidence type="ECO:0000313" key="3">
    <source>
        <dbReference type="Proteomes" id="UP000244064"/>
    </source>
</evidence>
<keyword evidence="3" id="KW-1185">Reference proteome</keyword>
<reference evidence="2 3" key="1">
    <citation type="submission" date="2018-04" db="EMBL/GenBank/DDBJ databases">
        <title>Pseudomonas sp. nov., isolated from mangrove soil.</title>
        <authorList>
            <person name="Chen C."/>
        </authorList>
    </citation>
    <scope>NUCLEOTIDE SEQUENCE [LARGE SCALE GENOMIC DNA]</scope>
    <source>
        <strain evidence="2 3">TC-11</strain>
    </source>
</reference>
<evidence type="ECO:0008006" key="4">
    <source>
        <dbReference type="Google" id="ProtNLM"/>
    </source>
</evidence>
<dbReference type="Proteomes" id="UP000244064">
    <property type="component" value="Unassembled WGS sequence"/>
</dbReference>
<proteinExistence type="predicted"/>
<dbReference type="AlphaFoldDB" id="A0A2T5P5E1"/>
<dbReference type="PANTHER" id="PTHR35175">
    <property type="entry name" value="DUF1289 DOMAIN-CONTAINING PROTEIN"/>
    <property type="match status" value="1"/>
</dbReference>
<dbReference type="InterPro" id="IPR010710">
    <property type="entry name" value="DUF1289"/>
</dbReference>
<protein>
    <recommendedName>
        <fullName evidence="4">DUF1289 domain-containing protein</fullName>
    </recommendedName>
</protein>
<name>A0A2T5P5E1_9PSED</name>
<accession>A0A2T5P5E1</accession>
<dbReference type="OrthoDB" id="9811423at2"/>
<dbReference type="Pfam" id="PF06945">
    <property type="entry name" value="DUF1289"/>
    <property type="match status" value="1"/>
</dbReference>
<comment type="caution">
    <text evidence="2">The sequence shown here is derived from an EMBL/GenBank/DDBJ whole genome shotgun (WGS) entry which is preliminary data.</text>
</comment>